<feature type="region of interest" description="Disordered" evidence="4">
    <location>
        <begin position="18"/>
        <end position="69"/>
    </location>
</feature>
<dbReference type="InterPro" id="IPR001680">
    <property type="entry name" value="WD40_rpt"/>
</dbReference>
<feature type="region of interest" description="Disordered" evidence="4">
    <location>
        <begin position="823"/>
        <end position="903"/>
    </location>
</feature>
<dbReference type="EMBL" id="LJSK01000011">
    <property type="protein sequence ID" value="KPI90060.1"/>
    <property type="molecule type" value="Genomic_DNA"/>
</dbReference>
<feature type="region of interest" description="Disordered" evidence="4">
    <location>
        <begin position="2055"/>
        <end position="2084"/>
    </location>
</feature>
<accession>A0A0N1I9R3</accession>
<feature type="region of interest" description="Disordered" evidence="4">
    <location>
        <begin position="763"/>
        <end position="803"/>
    </location>
</feature>
<feature type="region of interest" description="Disordered" evidence="4">
    <location>
        <begin position="642"/>
        <end position="738"/>
    </location>
</feature>
<feature type="compositionally biased region" description="Polar residues" evidence="4">
    <location>
        <begin position="682"/>
        <end position="704"/>
    </location>
</feature>
<feature type="compositionally biased region" description="Polar residues" evidence="4">
    <location>
        <begin position="648"/>
        <end position="664"/>
    </location>
</feature>
<evidence type="ECO:0000313" key="5">
    <source>
        <dbReference type="EMBL" id="KPI90060.1"/>
    </source>
</evidence>
<dbReference type="InterPro" id="IPR015943">
    <property type="entry name" value="WD40/YVTN_repeat-like_dom_sf"/>
</dbReference>
<keyword evidence="2" id="KW-0677">Repeat</keyword>
<feature type="compositionally biased region" description="Basic residues" evidence="4">
    <location>
        <begin position="849"/>
        <end position="859"/>
    </location>
</feature>
<feature type="region of interest" description="Disordered" evidence="4">
    <location>
        <begin position="1794"/>
        <end position="1823"/>
    </location>
</feature>
<dbReference type="Proteomes" id="UP000038009">
    <property type="component" value="Unassembled WGS sequence"/>
</dbReference>
<dbReference type="PANTHER" id="PTHR44019:SF8">
    <property type="entry name" value="POC1 CENTRIOLAR PROTEIN HOMOLOG"/>
    <property type="match status" value="1"/>
</dbReference>
<proteinExistence type="predicted"/>
<feature type="compositionally biased region" description="Basic residues" evidence="4">
    <location>
        <begin position="879"/>
        <end position="898"/>
    </location>
</feature>
<dbReference type="InterPro" id="IPR036322">
    <property type="entry name" value="WD40_repeat_dom_sf"/>
</dbReference>
<dbReference type="PROSITE" id="PS50082">
    <property type="entry name" value="WD_REPEATS_2"/>
    <property type="match status" value="1"/>
</dbReference>
<dbReference type="SUPFAM" id="SSF50156">
    <property type="entry name" value="PDZ domain-like"/>
    <property type="match status" value="1"/>
</dbReference>
<dbReference type="OMA" id="AHGPNQT"/>
<keyword evidence="1 3" id="KW-0853">WD repeat</keyword>
<dbReference type="OrthoDB" id="727118at2759"/>
<evidence type="ECO:0000256" key="4">
    <source>
        <dbReference type="SAM" id="MobiDB-lite"/>
    </source>
</evidence>
<feature type="compositionally biased region" description="Basic and acidic residues" evidence="4">
    <location>
        <begin position="2064"/>
        <end position="2077"/>
    </location>
</feature>
<dbReference type="SMART" id="SM00320">
    <property type="entry name" value="WD40"/>
    <property type="match status" value="5"/>
</dbReference>
<feature type="repeat" description="WD" evidence="3">
    <location>
        <begin position="581"/>
        <end position="618"/>
    </location>
</feature>
<dbReference type="VEuPathDB" id="TriTrypDB:Lsey_0011_0170"/>
<name>A0A0N1I9R3_LEPSE</name>
<keyword evidence="6" id="KW-1185">Reference proteome</keyword>
<dbReference type="Pfam" id="PF00400">
    <property type="entry name" value="WD40"/>
    <property type="match status" value="1"/>
</dbReference>
<feature type="compositionally biased region" description="Polar residues" evidence="4">
    <location>
        <begin position="2003"/>
        <end position="2020"/>
    </location>
</feature>
<evidence type="ECO:0000256" key="3">
    <source>
        <dbReference type="PROSITE-ProRule" id="PRU00221"/>
    </source>
</evidence>
<feature type="region of interest" description="Disordered" evidence="4">
    <location>
        <begin position="92"/>
        <end position="149"/>
    </location>
</feature>
<comment type="caution">
    <text evidence="5">The sequence shown here is derived from an EMBL/GenBank/DDBJ whole genome shotgun (WGS) entry which is preliminary data.</text>
</comment>
<dbReference type="InterPro" id="IPR036034">
    <property type="entry name" value="PDZ_sf"/>
</dbReference>
<protein>
    <submittedName>
        <fullName evidence="5">Uncharacterized protein</fullName>
    </submittedName>
</protein>
<organism evidence="5 6">
    <name type="scientific">Leptomonas seymouri</name>
    <dbReference type="NCBI Taxonomy" id="5684"/>
    <lineage>
        <taxon>Eukaryota</taxon>
        <taxon>Discoba</taxon>
        <taxon>Euglenozoa</taxon>
        <taxon>Kinetoplastea</taxon>
        <taxon>Metakinetoplastina</taxon>
        <taxon>Trypanosomatida</taxon>
        <taxon>Trypanosomatidae</taxon>
        <taxon>Leishmaniinae</taxon>
        <taxon>Leptomonas</taxon>
    </lineage>
</organism>
<dbReference type="SUPFAM" id="SSF50978">
    <property type="entry name" value="WD40 repeat-like"/>
    <property type="match status" value="1"/>
</dbReference>
<dbReference type="Gene3D" id="2.130.10.10">
    <property type="entry name" value="YVTN repeat-like/Quinoprotein amine dehydrogenase"/>
    <property type="match status" value="3"/>
</dbReference>
<evidence type="ECO:0000256" key="1">
    <source>
        <dbReference type="ARBA" id="ARBA00022574"/>
    </source>
</evidence>
<dbReference type="InterPro" id="IPR050505">
    <property type="entry name" value="WDR55/POC1"/>
</dbReference>
<feature type="region of interest" description="Disordered" evidence="4">
    <location>
        <begin position="1992"/>
        <end position="2037"/>
    </location>
</feature>
<evidence type="ECO:0000256" key="2">
    <source>
        <dbReference type="ARBA" id="ARBA00022737"/>
    </source>
</evidence>
<reference evidence="5 6" key="1">
    <citation type="journal article" date="2015" name="PLoS Pathog.">
        <title>Leptomonas seymouri: Adaptations to the Dixenous Life Cycle Analyzed by Genome Sequencing, Transcriptome Profiling and Co-infection with Leishmania donovani.</title>
        <authorList>
            <person name="Kraeva N."/>
            <person name="Butenko A."/>
            <person name="Hlavacova J."/>
            <person name="Kostygov A."/>
            <person name="Myskova J."/>
            <person name="Grybchuk D."/>
            <person name="Lestinova T."/>
            <person name="Votypka J."/>
            <person name="Volf P."/>
            <person name="Opperdoes F."/>
            <person name="Flegontov P."/>
            <person name="Lukes J."/>
            <person name="Yurchenko V."/>
        </authorList>
    </citation>
    <scope>NUCLEOTIDE SEQUENCE [LARGE SCALE GENOMIC DNA]</scope>
    <source>
        <strain evidence="5 6">ATCC 30220</strain>
    </source>
</reference>
<dbReference type="Gene3D" id="2.30.42.10">
    <property type="match status" value="1"/>
</dbReference>
<sequence>MPLLSSYGDCGGVLRVGRRQRSVPPSLSAAAGAPTRSSVQRIGRDSTSIHRGHSPAAHDLRPASPEATEDVSRVVLGTASLVLHRDQSPSKLLPITLPQSLPERRTTTTSPPHHGQEEQFHAPSTDGRSSAKASRHQCRSAQPLPSHLNPSFLAAVSSKTPRVSLSRGAAGMRATSIHSSLSVLSPQRPAPSTSPRLAHLRPLSTSREADYLNLAYQRGFMGRFRCAIPVMVHTSAAATPHTHALKSSDLCTTMGAAGQRKDETMASSGGHVDASQLSVNASMAAAAETSTRSAGEAHVDDVNNACASATDTADEAAVPHADMPERHTRAGASLSATSAAALPGSAMLLRPRLSIGGSAASVVSGSTTRRGRASGRVSRRLPTFATASVTASSLPRPSVRTTSRLTGLRKCSTGGLLAGTAVGGGGKGVSAANMERLANSGLHTTLWMAVHDGGIEVRSMANPNQVLAGVRRKDPRTVITALAEVCGNRVVAGHTDGSLHIFDAITLKEVGEQQPHTAAITRLLYVESAPRALALADSDGHAAVSHTKSGQLQTCSLLLTASVDRTITVWEAATMTLMHRLKGSARGVCALAATATGGYAFSGSDEGTIRMWDVAQGQQCGITRDERVQLGRCSRENAPVWGSAVAESPSTRFTEATKLSSSANDAGDVESKSSDGREGPQSRYSFPASTSPRINYGTQRQLQPQHLRAPQVTRPRNVNGGGTPSHPTAPNGGASHHQSLLSYGGVQIVPRTRGTLGRGTLALRESRTSSRSLPATEDSFAPMDTATSFSPFRERDGLLTGPGGSISPLRIALDYETERAEMESGDDLSSGAALHAGPPDHRCDAPVSTRRHQSAKKTRKTNDGYAGTTTASTGDVGERKHKHKASSSGRCKKAKKATKGSASITTPAVTAKAVRSPASVLEQRLETWIRLYHKRVQLSAASHQLSTRFAASYDVAAAMNWPIECAHVEYITALTVVEDRLLVSGSCDATAKVFALPSGQYLRTLTSSRRMPLSGVLYDSQVGRIYTGFSDGAVSVYDLTSSELPLLSQLQSPQSILSCTFAPLAMAPMQRFVIHTRIEADKYGKVVDVEHQDTAVVTTIAQFDKTTQAHGPNQTTSSYRVGQPSLRELNAAVSLQPLQRQRVANLTAQSQRGANGKLEEKELHHKRQCGLVLAQAHRRRQTELIFWRWQRWALRRVALREFSSLAETRARSLAHLLLGRYMLRWVSATRQRKNTKASAVLRTVQLKGSDATLLSVPMEVRSGLRCALDRMATTMVRSLNQLMLRRIYRRWREFQRIRHAEIRQSVCFNRLLLSMNASADAPGCYTLDRLTRVATRRAHHAKALWLVVESTARWQSQRQRRHFFARWRAFALQRQRMQERQEEEAGWRLVEPLSSTLVQPRLLRRHCFEAWRNFALYLARSDQLSERETLQREWAALQKALETPTTVAELKTKALQAEAQIAQIASERATLIERVQVLADEDSALRTEEALRVLIAGYYVPDAATTAATTGATTPRAYAGAARMALNARRTSMASSVESGTTCGASRAPVKSCSSDTASTSNAEDALAFWKEEQRSKKLLLEVSAVLRALKGNCMQCARDDKLLANAHALSLRLPIYEHLTNEFLASTESSPSCRSGKQQQPCQRSTVTWSVCSAKNGASTAGPAHLSAALPVSLSSTQQQRHPQRRRYLALSGSLSSGESAANVTGASTPRAAAAAGSNSNNAIRTSAAAQMWAAQPAEEQYLSLADAFNTVYANLLELLRSAAWECGVDASATCRSASANVEDRIKRSTVATAGAALPSTSERRRVTQGETEGEGEHTLGELQAPAVTPSWLAQVPLKQRRTMVGEVLKLVTLFDSFAAHSDLPVERTGSISTRGAANTRALPLSSLCSHETAQSLLRYAAVLLEMVDPLLWPRQLKLNYLQDAYAAAIAELNATVSSSHASDARLHASPLMTRSESEERAVSPQLAPLVLRMPTLCLSAEVLQRAADKLQPAPHTPVRRTPSSQQLDLHASPTTTNNDSDRQSARSSAVPKFSTAGTVGAAPRLTLLRSNLESPMAGCGDGNRDKLNGRNKSIEEGQTSVSDPHLAQSNAFSHHTFSAVSTPRSYTSRTAISPMAGASTGLLKPYLGFRVNVARDSHTPRRTTTTITIRDVAAQYVNADGVEVDSPALVAGVQAGDQLIRFAGYAVTDLAAFNAVVARHVHSGAELPVVLQRGEELLRTTIVVGTRVA</sequence>
<gene>
    <name evidence="5" type="ORF">ABL78_0813</name>
</gene>
<dbReference type="PROSITE" id="PS50294">
    <property type="entry name" value="WD_REPEATS_REGION"/>
    <property type="match status" value="1"/>
</dbReference>
<dbReference type="PANTHER" id="PTHR44019">
    <property type="entry name" value="WD REPEAT-CONTAINING PROTEIN 55"/>
    <property type="match status" value="1"/>
</dbReference>
<feature type="compositionally biased region" description="Basic and acidic residues" evidence="4">
    <location>
        <begin position="669"/>
        <end position="680"/>
    </location>
</feature>
<evidence type="ECO:0000313" key="6">
    <source>
        <dbReference type="Proteomes" id="UP000038009"/>
    </source>
</evidence>